<reference evidence="2" key="1">
    <citation type="journal article" date="2016" name="PLoS ONE">
        <title>A Deep Insight into the Sialome of Male and Female Aedes aegypti Mosquitoes.</title>
        <authorList>
            <person name="Ribeiro J.M."/>
            <person name="Martin-Martin I."/>
            <person name="Arca B."/>
            <person name="Calvo E."/>
        </authorList>
    </citation>
    <scope>NUCLEOTIDE SEQUENCE</scope>
    <source>
        <strain evidence="2">Liverpool</strain>
        <tissue evidence="2">Salivary glands</tissue>
    </source>
</reference>
<evidence type="ECO:0000256" key="1">
    <source>
        <dbReference type="SAM" id="MobiDB-lite"/>
    </source>
</evidence>
<name>A0A0P6JSG9_AEDAE</name>
<evidence type="ECO:0000313" key="2">
    <source>
        <dbReference type="EMBL" id="JAN95515.1"/>
    </source>
</evidence>
<accession>A0A0P6JSG9</accession>
<organism evidence="2">
    <name type="scientific">Aedes aegypti</name>
    <name type="common">Yellowfever mosquito</name>
    <name type="synonym">Culex aegypti</name>
    <dbReference type="NCBI Taxonomy" id="7159"/>
    <lineage>
        <taxon>Eukaryota</taxon>
        <taxon>Metazoa</taxon>
        <taxon>Ecdysozoa</taxon>
        <taxon>Arthropoda</taxon>
        <taxon>Hexapoda</taxon>
        <taxon>Insecta</taxon>
        <taxon>Pterygota</taxon>
        <taxon>Neoptera</taxon>
        <taxon>Endopterygota</taxon>
        <taxon>Diptera</taxon>
        <taxon>Nematocera</taxon>
        <taxon>Culicoidea</taxon>
        <taxon>Culicidae</taxon>
        <taxon>Culicinae</taxon>
        <taxon>Aedini</taxon>
        <taxon>Aedes</taxon>
        <taxon>Stegomyia</taxon>
    </lineage>
</organism>
<feature type="region of interest" description="Disordered" evidence="1">
    <location>
        <begin position="1"/>
        <end position="34"/>
    </location>
</feature>
<dbReference type="AlphaFoldDB" id="A0A0P6JSG9"/>
<protein>
    <submittedName>
        <fullName evidence="2">Uncharacterized protein</fullName>
    </submittedName>
</protein>
<dbReference type="EMBL" id="GDUN01000404">
    <property type="protein sequence ID" value="JAN95515.1"/>
    <property type="molecule type" value="mRNA"/>
</dbReference>
<sequence length="121" mass="13949">MLCLSSQKHPTQKFTASHHLQASRPSPASASNEQWPLVHRYRHGSTTLMGHHRHPDWCRLRWRREKECHSCVTPCSMGRNLKHFGAIDFVKNLCPDISITLTDTIMRIPVSERCHIRGSGR</sequence>
<proteinExistence type="evidence at transcript level"/>